<gene>
    <name evidence="3" type="primary">LOC113597004</name>
</gene>
<dbReference type="RefSeq" id="XP_053068202.1">
    <property type="nucleotide sequence ID" value="XM_053212227.1"/>
</dbReference>
<evidence type="ECO:0000313" key="3">
    <source>
        <dbReference type="RefSeq" id="XP_053068202.1"/>
    </source>
</evidence>
<dbReference type="GeneID" id="113597004"/>
<feature type="region of interest" description="Disordered" evidence="1">
    <location>
        <begin position="57"/>
        <end position="104"/>
    </location>
</feature>
<reference evidence="3" key="1">
    <citation type="submission" date="2025-08" db="UniProtKB">
        <authorList>
            <consortium name="RefSeq"/>
        </authorList>
    </citation>
    <scope>IDENTIFICATION</scope>
    <source>
        <tissue evidence="3">Blood</tissue>
    </source>
</reference>
<proteinExistence type="predicted"/>
<feature type="region of interest" description="Disordered" evidence="1">
    <location>
        <begin position="1"/>
        <end position="30"/>
    </location>
</feature>
<feature type="compositionally biased region" description="Basic and acidic residues" evidence="1">
    <location>
        <begin position="293"/>
        <end position="302"/>
    </location>
</feature>
<feature type="region of interest" description="Disordered" evidence="1">
    <location>
        <begin position="142"/>
        <end position="165"/>
    </location>
</feature>
<keyword evidence="2" id="KW-1185">Reference proteome</keyword>
<dbReference type="Proteomes" id="UP001652583">
    <property type="component" value="Chromosome E1"/>
</dbReference>
<name>A0ABM3P950_ACIJB</name>
<accession>A0ABM3P950</accession>
<sequence>MGSTCGPAGASGGPPVADPRPPGSSGFPRRVRPCPVLGVWTRSCFLTGCGPEVLQVHGPSPSPAGPASLPRVSARPPLLGPGHPNSPTRSGSRRRCSAREGHYCRRTSASLQKRDAKFTRRPPRSAEGDIWLRILRRAGRGSLHPKTKASLGPRGRSGGGSCRSSSGRAREAAACRCAPRPPRQAGLSLLRALFPPSLPLLQPLGGAARKGFGRISIKSALLQNLSGCDPRPFRGDNFSRVLKARGDPESPAQDLAPSLLRSGAHAAERSDPRPPSVAGRLPPRACPGAQGGDPHKSRRDPQLQHVHPPAPHVTRPQLMESEDEAPGQPWACRKGNGLSDRAKQVLSWQGWRAGEANLCKLAPSLNALYPHWESHSAAQTALLYN</sequence>
<organism evidence="2 3">
    <name type="scientific">Acinonyx jubatus</name>
    <name type="common">Cheetah</name>
    <dbReference type="NCBI Taxonomy" id="32536"/>
    <lineage>
        <taxon>Eukaryota</taxon>
        <taxon>Metazoa</taxon>
        <taxon>Chordata</taxon>
        <taxon>Craniata</taxon>
        <taxon>Vertebrata</taxon>
        <taxon>Euteleostomi</taxon>
        <taxon>Mammalia</taxon>
        <taxon>Eutheria</taxon>
        <taxon>Laurasiatheria</taxon>
        <taxon>Carnivora</taxon>
        <taxon>Feliformia</taxon>
        <taxon>Felidae</taxon>
        <taxon>Felinae</taxon>
        <taxon>Acinonyx</taxon>
    </lineage>
</organism>
<evidence type="ECO:0000256" key="1">
    <source>
        <dbReference type="SAM" id="MobiDB-lite"/>
    </source>
</evidence>
<evidence type="ECO:0000313" key="2">
    <source>
        <dbReference type="Proteomes" id="UP001652583"/>
    </source>
</evidence>
<protein>
    <submittedName>
        <fullName evidence="3">Uncharacterized protein LOC113597004</fullName>
    </submittedName>
</protein>
<feature type="region of interest" description="Disordered" evidence="1">
    <location>
        <begin position="263"/>
        <end position="336"/>
    </location>
</feature>